<dbReference type="SFLD" id="SFLDF00310">
    <property type="entry name" value="oxygen-independent_coproporphy"/>
    <property type="match status" value="1"/>
</dbReference>
<dbReference type="eggNOG" id="COG0635">
    <property type="taxonomic scope" value="Bacteria"/>
</dbReference>
<dbReference type="STRING" id="663278.Ethha_0342"/>
<dbReference type="PROSITE" id="PS51918">
    <property type="entry name" value="RADICAL_SAM"/>
    <property type="match status" value="1"/>
</dbReference>
<dbReference type="InterPro" id="IPR023995">
    <property type="entry name" value="HemZ"/>
</dbReference>
<evidence type="ECO:0000259" key="1">
    <source>
        <dbReference type="PROSITE" id="PS51918"/>
    </source>
</evidence>
<keyword evidence="3" id="KW-1185">Reference proteome</keyword>
<dbReference type="Gene3D" id="3.80.30.20">
    <property type="entry name" value="tm_1862 like domain"/>
    <property type="match status" value="1"/>
</dbReference>
<dbReference type="Proteomes" id="UP000001551">
    <property type="component" value="Chromosome"/>
</dbReference>
<sequence length="496" mass="54763">MKLYLLGHAMRYEAGNLCFLFFPGEKIDEETDLAARGDFYAITRIRRGRTHTRALVLLVQGGKTARAHVFFQNDAPDPVKAGEHALGRAFIEAGERLCGFRPPWGILTGIRPVKLMRELLASGMDEEQAARRFTEELRVSPQKTALCVRTAGEETRITALSTLRSASLYISIPFCPTRCLYCSFISHDVEKTKKLLPAYVDRLCEELAAVGALVRRLGLRLETIYMGGGTPTSLSAPMLAQVFDAVRAAFSLDSLREYTVEAGRPDTITPEKLAAIRAGGCTRLCINPQTLDADILRRIGRAHTPEQFFEAFHMARGAGFSSINTDLIAGLPGDTPAGFSRTLDALLPLAPEGVTVHTLAMKRSSRLVSEGGARYDARGGEVERMLEDAYARLDAAGLAPYYLYRQRNTAGNLENTGFAKPGHEGLYNVFIMDETHTILAAGAGGVTKMRQPGGTRIERVFNFKYPYEYLARFDEVLARKQQVEAFYGGRFAKDSR</sequence>
<dbReference type="SFLD" id="SFLDS00029">
    <property type="entry name" value="Radical_SAM"/>
    <property type="match status" value="1"/>
</dbReference>
<dbReference type="Pfam" id="PF04055">
    <property type="entry name" value="Radical_SAM"/>
    <property type="match status" value="1"/>
</dbReference>
<dbReference type="InterPro" id="IPR034505">
    <property type="entry name" value="Coproporphyrinogen-III_oxidase"/>
</dbReference>
<dbReference type="RefSeq" id="WP_013484309.1">
    <property type="nucleotide sequence ID" value="NC_014828.1"/>
</dbReference>
<evidence type="ECO:0000313" key="3">
    <source>
        <dbReference type="Proteomes" id="UP000001551"/>
    </source>
</evidence>
<dbReference type="InterPro" id="IPR058240">
    <property type="entry name" value="rSAM_sf"/>
</dbReference>
<gene>
    <name evidence="2" type="ordered locus">Ethha_0342</name>
</gene>
<dbReference type="InterPro" id="IPR023404">
    <property type="entry name" value="rSAM_horseshoe"/>
</dbReference>
<dbReference type="NCBIfam" id="TIGR03994">
    <property type="entry name" value="rSAM_HemZ"/>
    <property type="match status" value="1"/>
</dbReference>
<dbReference type="GO" id="GO:0005737">
    <property type="term" value="C:cytoplasm"/>
    <property type="evidence" value="ECO:0007669"/>
    <property type="project" value="TreeGrafter"/>
</dbReference>
<accession>E6U7Z6</accession>
<reference evidence="2 3" key="1">
    <citation type="submission" date="2010-12" db="EMBL/GenBank/DDBJ databases">
        <title>Complete sequence of Ethanoligenens harbinense YUAN-3.</title>
        <authorList>
            <person name="Lucas S."/>
            <person name="Copeland A."/>
            <person name="Lapidus A."/>
            <person name="Cheng J.-F."/>
            <person name="Bruce D."/>
            <person name="Goodwin L."/>
            <person name="Pitluck S."/>
            <person name="Chertkov O."/>
            <person name="Misra M."/>
            <person name="Detter J.C."/>
            <person name="Han C."/>
            <person name="Tapia R."/>
            <person name="Land M."/>
            <person name="Hauser L."/>
            <person name="Jeffries C."/>
            <person name="Kyrpides N."/>
            <person name="Ivanova N."/>
            <person name="Mikhailova N."/>
            <person name="Wang A."/>
            <person name="Mouttaki H."/>
            <person name="He Z."/>
            <person name="Zhou J."/>
            <person name="Hemme C.L."/>
            <person name="Woyke T."/>
        </authorList>
    </citation>
    <scope>NUCLEOTIDE SEQUENCE [LARGE SCALE GENOMIC DNA]</scope>
    <source>
        <strain evidence="3">DSM 18485 / JCM 12961 / CGMCC 1.5033 / YUAN-3</strain>
    </source>
</reference>
<proteinExistence type="predicted"/>
<dbReference type="HOGENOM" id="CLU_029256_1_0_9"/>
<dbReference type="PANTHER" id="PTHR13932">
    <property type="entry name" value="COPROPORPHYRINIGEN III OXIDASE"/>
    <property type="match status" value="1"/>
</dbReference>
<evidence type="ECO:0000313" key="2">
    <source>
        <dbReference type="EMBL" id="ADU25928.1"/>
    </source>
</evidence>
<dbReference type="AlphaFoldDB" id="E6U7Z6"/>
<dbReference type="SFLD" id="SFLDG01065">
    <property type="entry name" value="anaerobic_coproporphyrinogen-I"/>
    <property type="match status" value="1"/>
</dbReference>
<dbReference type="SFLD" id="SFLDG01082">
    <property type="entry name" value="B12-binding_domain_containing"/>
    <property type="match status" value="1"/>
</dbReference>
<dbReference type="PANTHER" id="PTHR13932:SF1">
    <property type="entry name" value="OXYGEN-INDEPENDENT COPROPORPHYRINOGEN-III OXIDASE-LIKE PROTEIN HEMZ"/>
    <property type="match status" value="1"/>
</dbReference>
<dbReference type="SUPFAM" id="SSF102114">
    <property type="entry name" value="Radical SAM enzymes"/>
    <property type="match status" value="1"/>
</dbReference>
<organism evidence="2 3">
    <name type="scientific">Ethanoligenens harbinense (strain DSM 18485 / JCM 12961 / CGMCC 1.5033 / YUAN-3)</name>
    <dbReference type="NCBI Taxonomy" id="663278"/>
    <lineage>
        <taxon>Bacteria</taxon>
        <taxon>Bacillati</taxon>
        <taxon>Bacillota</taxon>
        <taxon>Clostridia</taxon>
        <taxon>Eubacteriales</taxon>
        <taxon>Oscillospiraceae</taxon>
        <taxon>Ethanoligenens</taxon>
    </lineage>
</organism>
<dbReference type="KEGG" id="eha:Ethha_0342"/>
<dbReference type="GO" id="GO:0016491">
    <property type="term" value="F:oxidoreductase activity"/>
    <property type="evidence" value="ECO:0007669"/>
    <property type="project" value="UniProtKB-KW"/>
</dbReference>
<dbReference type="GO" id="GO:0006779">
    <property type="term" value="P:porphyrin-containing compound biosynthetic process"/>
    <property type="evidence" value="ECO:0007669"/>
    <property type="project" value="TreeGrafter"/>
</dbReference>
<dbReference type="EMBL" id="CP002400">
    <property type="protein sequence ID" value="ADU25928.1"/>
    <property type="molecule type" value="Genomic_DNA"/>
</dbReference>
<protein>
    <submittedName>
        <fullName evidence="2">Coproporphyrinogen dehydrogenase</fullName>
        <ecNumber evidence="2">1.3.99.22</ecNumber>
    </submittedName>
</protein>
<dbReference type="GO" id="GO:0051539">
    <property type="term" value="F:4 iron, 4 sulfur cluster binding"/>
    <property type="evidence" value="ECO:0007669"/>
    <property type="project" value="TreeGrafter"/>
</dbReference>
<dbReference type="CDD" id="cd01335">
    <property type="entry name" value="Radical_SAM"/>
    <property type="match status" value="1"/>
</dbReference>
<dbReference type="SMART" id="SM00729">
    <property type="entry name" value="Elp3"/>
    <property type="match status" value="1"/>
</dbReference>
<dbReference type="InterPro" id="IPR007197">
    <property type="entry name" value="rSAM"/>
</dbReference>
<name>E6U7Z6_ETHHY</name>
<dbReference type="EC" id="1.3.99.22" evidence="2"/>
<feature type="domain" description="Radical SAM core" evidence="1">
    <location>
        <begin position="160"/>
        <end position="405"/>
    </location>
</feature>
<keyword evidence="2" id="KW-0560">Oxidoreductase</keyword>
<dbReference type="InterPro" id="IPR006638">
    <property type="entry name" value="Elp3/MiaA/NifB-like_rSAM"/>
</dbReference>